<evidence type="ECO:0000256" key="7">
    <source>
        <dbReference type="SAM" id="Phobius"/>
    </source>
</evidence>
<feature type="transmembrane region" description="Helical" evidence="7">
    <location>
        <begin position="262"/>
        <end position="287"/>
    </location>
</feature>
<feature type="transmembrane region" description="Helical" evidence="7">
    <location>
        <begin position="450"/>
        <end position="468"/>
    </location>
</feature>
<dbReference type="Gene3D" id="1.20.1250.20">
    <property type="entry name" value="MFS general substrate transporter like domains"/>
    <property type="match status" value="1"/>
</dbReference>
<dbReference type="Gene3D" id="1.20.1720.10">
    <property type="entry name" value="Multidrug resistance protein D"/>
    <property type="match status" value="1"/>
</dbReference>
<evidence type="ECO:0000256" key="5">
    <source>
        <dbReference type="ARBA" id="ARBA00022989"/>
    </source>
</evidence>
<dbReference type="NCBIfam" id="TIGR00711">
    <property type="entry name" value="efflux_EmrB"/>
    <property type="match status" value="1"/>
</dbReference>
<keyword evidence="5 7" id="KW-1133">Transmembrane helix</keyword>
<dbReference type="AlphaFoldDB" id="A0A0D0QVM1"/>
<evidence type="ECO:0000313" key="11">
    <source>
        <dbReference type="Proteomes" id="UP000255277"/>
    </source>
</evidence>
<reference evidence="9 12" key="2">
    <citation type="submission" date="2019-07" db="EMBL/GenBank/DDBJ databases">
        <title>Whole genome shotgun sequence of Staphylococcus gallinarum NBRC 109767.</title>
        <authorList>
            <person name="Hosoyama A."/>
            <person name="Uohara A."/>
            <person name="Ohji S."/>
            <person name="Ichikawa N."/>
        </authorList>
    </citation>
    <scope>NUCLEOTIDE SEQUENCE [LARGE SCALE GENOMIC DNA]</scope>
    <source>
        <strain evidence="9 12">NBRC 109767</strain>
    </source>
</reference>
<feature type="transmembrane region" description="Helical" evidence="7">
    <location>
        <begin position="133"/>
        <end position="151"/>
    </location>
</feature>
<dbReference type="STRING" id="1293.SH09_08650"/>
<feature type="transmembrane region" description="Helical" evidence="7">
    <location>
        <begin position="47"/>
        <end position="67"/>
    </location>
</feature>
<keyword evidence="2" id="KW-0813">Transport</keyword>
<feature type="transmembrane region" description="Helical" evidence="7">
    <location>
        <begin position="327"/>
        <end position="345"/>
    </location>
</feature>
<dbReference type="CDD" id="cd17503">
    <property type="entry name" value="MFS_LmrB_MDR_like"/>
    <property type="match status" value="1"/>
</dbReference>
<dbReference type="InterPro" id="IPR004638">
    <property type="entry name" value="EmrB-like"/>
</dbReference>
<dbReference type="SUPFAM" id="SSF103473">
    <property type="entry name" value="MFS general substrate transporter"/>
    <property type="match status" value="1"/>
</dbReference>
<protein>
    <submittedName>
        <fullName evidence="9">MFS transporter</fullName>
    </submittedName>
    <submittedName>
        <fullName evidence="10">Major facilitator superfamily permease</fullName>
    </submittedName>
</protein>
<feature type="transmembrane region" description="Helical" evidence="7">
    <location>
        <begin position="395"/>
        <end position="415"/>
    </location>
</feature>
<dbReference type="InterPro" id="IPR020846">
    <property type="entry name" value="MFS_dom"/>
</dbReference>
<dbReference type="PANTHER" id="PTHR42718:SF24">
    <property type="entry name" value="MAJOR FACILITATOR SUPERFAMILY (MFS) PROFILE DOMAIN-CONTAINING PROTEIN"/>
    <property type="match status" value="1"/>
</dbReference>
<evidence type="ECO:0000313" key="9">
    <source>
        <dbReference type="EMBL" id="GEQ05851.1"/>
    </source>
</evidence>
<feature type="transmembrane region" description="Helical" evidence="7">
    <location>
        <begin position="351"/>
        <end position="374"/>
    </location>
</feature>
<keyword evidence="3" id="KW-1003">Cell membrane</keyword>
<feature type="domain" description="Major facilitator superfamily (MFS) profile" evidence="8">
    <location>
        <begin position="9"/>
        <end position="473"/>
    </location>
</feature>
<dbReference type="GO" id="GO:0005886">
    <property type="term" value="C:plasma membrane"/>
    <property type="evidence" value="ECO:0007669"/>
    <property type="project" value="UniProtKB-SubCell"/>
</dbReference>
<comment type="subcellular location">
    <subcellularLocation>
        <location evidence="1">Cell membrane</location>
        <topology evidence="1">Multi-pass membrane protein</topology>
    </subcellularLocation>
</comment>
<dbReference type="GO" id="GO:0022857">
    <property type="term" value="F:transmembrane transporter activity"/>
    <property type="evidence" value="ECO:0007669"/>
    <property type="project" value="InterPro"/>
</dbReference>
<accession>A0A0D0QVM1</accession>
<keyword evidence="4 7" id="KW-0812">Transmembrane</keyword>
<evidence type="ECO:0000256" key="6">
    <source>
        <dbReference type="ARBA" id="ARBA00023136"/>
    </source>
</evidence>
<feature type="transmembrane region" description="Helical" evidence="7">
    <location>
        <begin position="299"/>
        <end position="320"/>
    </location>
</feature>
<keyword evidence="6 7" id="KW-0472">Membrane</keyword>
<feature type="transmembrane region" description="Helical" evidence="7">
    <location>
        <begin position="225"/>
        <end position="242"/>
    </location>
</feature>
<dbReference type="Pfam" id="PF07690">
    <property type="entry name" value="MFS_1"/>
    <property type="match status" value="1"/>
</dbReference>
<feature type="transmembrane region" description="Helical" evidence="7">
    <location>
        <begin position="7"/>
        <end position="27"/>
    </location>
</feature>
<proteinExistence type="predicted"/>
<feature type="transmembrane region" description="Helical" evidence="7">
    <location>
        <begin position="163"/>
        <end position="184"/>
    </location>
</feature>
<evidence type="ECO:0000256" key="2">
    <source>
        <dbReference type="ARBA" id="ARBA00022448"/>
    </source>
</evidence>
<dbReference type="RefSeq" id="WP_042739257.1">
    <property type="nucleotide sequence ID" value="NZ_BKAX01000004.1"/>
</dbReference>
<organism evidence="10 11">
    <name type="scientific">Staphylococcus gallinarum</name>
    <dbReference type="NCBI Taxonomy" id="1293"/>
    <lineage>
        <taxon>Bacteria</taxon>
        <taxon>Bacillati</taxon>
        <taxon>Bacillota</taxon>
        <taxon>Bacilli</taxon>
        <taxon>Bacillales</taxon>
        <taxon>Staphylococcaceae</taxon>
        <taxon>Staphylococcus</taxon>
    </lineage>
</organism>
<evidence type="ECO:0000313" key="12">
    <source>
        <dbReference type="Proteomes" id="UP000321057"/>
    </source>
</evidence>
<feature type="transmembrane region" description="Helical" evidence="7">
    <location>
        <begin position="98"/>
        <end position="121"/>
    </location>
</feature>
<dbReference type="PROSITE" id="PS50850">
    <property type="entry name" value="MFS"/>
    <property type="match status" value="1"/>
</dbReference>
<feature type="transmembrane region" description="Helical" evidence="7">
    <location>
        <begin position="74"/>
        <end position="92"/>
    </location>
</feature>
<dbReference type="EMBL" id="UHDK01000001">
    <property type="protein sequence ID" value="SUM34770.1"/>
    <property type="molecule type" value="Genomic_DNA"/>
</dbReference>
<dbReference type="PRINTS" id="PR01036">
    <property type="entry name" value="TCRTETB"/>
</dbReference>
<evidence type="ECO:0000256" key="3">
    <source>
        <dbReference type="ARBA" id="ARBA00022475"/>
    </source>
</evidence>
<evidence type="ECO:0000259" key="8">
    <source>
        <dbReference type="PROSITE" id="PS50850"/>
    </source>
</evidence>
<reference evidence="10 11" key="1">
    <citation type="submission" date="2018-06" db="EMBL/GenBank/DDBJ databases">
        <authorList>
            <consortium name="Pathogen Informatics"/>
            <person name="Doyle S."/>
        </authorList>
    </citation>
    <scope>NUCLEOTIDE SEQUENCE [LARGE SCALE GENOMIC DNA]</scope>
    <source>
        <strain evidence="10 11">NCTC12195</strain>
    </source>
</reference>
<sequence length="477" mass="52260">MTQKTRIIMVITMLFGGFFGLLNETLLTTALPSIMKEFDIDYTKVQWLTTAFLLVNGVVVPLSAMVIQRFSTRQVFLTAIIIFLVGTIIGAFSPNFQILLIARIIQALGSGIMMPLMMTTILDVFEPHERGKYMGVFGLVIGLAPAIGPTLSGYLVEYLEWRALFYVVAPVAALTFLASLKYVVNVGTNRRVPIDILSILLSVLGFGGLLYGTSSISRDGWNDPVVLTTMIGGIILVIAFIFRQTRLTTPLLDFSVFKNSQFAVGIIIMGFTMVSMIGSETILPMFVQNIMKDTALQSGLILLPGAIVMGIMSVLSGILFDKFGAKILGIFGMIIVIVTSSYFVIMDEHSSSLMLTIVYAVRMIGIALSLMPLMTHTMNQLPQEMNAHGSSMTNTVQQIAASIGTAGLVTTMSQVSKNFTPEMSNYKGMNKKEMAMNIQHDALLSGYHGAFWFAIIISVISFICVFMLKSKKKLEAE</sequence>
<feature type="transmembrane region" description="Helical" evidence="7">
    <location>
        <begin position="196"/>
        <end position="213"/>
    </location>
</feature>
<evidence type="ECO:0000313" key="10">
    <source>
        <dbReference type="EMBL" id="SUM34770.1"/>
    </source>
</evidence>
<evidence type="ECO:0000256" key="4">
    <source>
        <dbReference type="ARBA" id="ARBA00022692"/>
    </source>
</evidence>
<dbReference type="OrthoDB" id="9816041at2"/>
<dbReference type="Proteomes" id="UP000255277">
    <property type="component" value="Unassembled WGS sequence"/>
</dbReference>
<dbReference type="Proteomes" id="UP000321057">
    <property type="component" value="Unassembled WGS sequence"/>
</dbReference>
<dbReference type="EMBL" id="BKAX01000004">
    <property type="protein sequence ID" value="GEQ05851.1"/>
    <property type="molecule type" value="Genomic_DNA"/>
</dbReference>
<dbReference type="InterPro" id="IPR036259">
    <property type="entry name" value="MFS_trans_sf"/>
</dbReference>
<dbReference type="InterPro" id="IPR011701">
    <property type="entry name" value="MFS"/>
</dbReference>
<evidence type="ECO:0000256" key="1">
    <source>
        <dbReference type="ARBA" id="ARBA00004651"/>
    </source>
</evidence>
<name>A0A0D0QVM1_STAGA</name>
<gene>
    <name evidence="10" type="primary">emrB_5</name>
    <name evidence="10" type="ORF">NCTC12195_04297</name>
    <name evidence="9" type="ORF">SGA02_16790</name>
</gene>
<keyword evidence="12" id="KW-1185">Reference proteome</keyword>
<dbReference type="PANTHER" id="PTHR42718">
    <property type="entry name" value="MAJOR FACILITATOR SUPERFAMILY MULTIDRUG TRANSPORTER MFSC"/>
    <property type="match status" value="1"/>
</dbReference>